<organism evidence="1 2">
    <name type="scientific">Butyrivibrio proteoclasticus (strain ATCC 51982 / DSM 14932 / B316)</name>
    <name type="common">Clostridium proteoclasticum</name>
    <dbReference type="NCBI Taxonomy" id="515622"/>
    <lineage>
        <taxon>Bacteria</taxon>
        <taxon>Bacillati</taxon>
        <taxon>Bacillota</taxon>
        <taxon>Clostridia</taxon>
        <taxon>Lachnospirales</taxon>
        <taxon>Lachnospiraceae</taxon>
        <taxon>Butyrivibrio</taxon>
    </lineage>
</organism>
<dbReference type="RefSeq" id="WP_013279702.1">
    <property type="nucleotide sequence ID" value="NC_014387.1"/>
</dbReference>
<dbReference type="AlphaFoldDB" id="E0RYG4"/>
<name>E0RYG4_BUTPB</name>
<dbReference type="STRING" id="515622.bpr_I0297"/>
<accession>E0RYG4</accession>
<dbReference type="EMBL" id="CP001810">
    <property type="protein sequence ID" value="ADL33045.1"/>
    <property type="molecule type" value="Genomic_DNA"/>
</dbReference>
<dbReference type="KEGG" id="bpb:bpr_I0297"/>
<sequence length="318" mass="37584">MSKVKFHLPGLRYNYPLNMFWLNMMKQYPHYFREGVEIASFFGCFPFSLWNGGRLITDDQCDAGFVKHVISSINAQGIPVRFTFTNPLIKEEDLDDEFCNFCMKAGDNGKNEVLVFSPILEEYIRKNYPSYKIDSTTCKEIRDVDTLNKELEKDYKYVVLDYNMNNQWDIIEGLQHKEKLEVLINALCVPNCKRRGDHYKNIALNQEIMRENKTLPPEKKKHIIPWTCEYGDKNNLYTIQDYCTFVSPELIWEKYVPMGINNFKIEGRTANLFSLIETYCFFMIKPEYVGEVRLLLLHNLERNHFIQVNKPRPGVFKQ</sequence>
<dbReference type="Proteomes" id="UP000001299">
    <property type="component" value="Chromosome 1"/>
</dbReference>
<reference evidence="1 2" key="1">
    <citation type="journal article" date="2010" name="PLoS ONE">
        <title>The glycobiome of the rumen bacterium Butyrivibrio proteoclasticus B316(T) highlights adaptation to a polysaccharide-rich environment.</title>
        <authorList>
            <person name="Kelly W.J."/>
            <person name="Leahy S.C."/>
            <person name="Altermann E."/>
            <person name="Yeoman C.J."/>
            <person name="Dunne J.C."/>
            <person name="Kong Z."/>
            <person name="Pacheco D.M."/>
            <person name="Li D."/>
            <person name="Noel S.J."/>
            <person name="Moon C.D."/>
            <person name="Cookson A.L."/>
            <person name="Attwood G.T."/>
        </authorList>
    </citation>
    <scope>NUCLEOTIDE SEQUENCE [LARGE SCALE GENOMIC DNA]</scope>
    <source>
        <strain evidence="2">ATCC 51982 / DSM 14932 / B316</strain>
    </source>
</reference>
<protein>
    <submittedName>
        <fullName evidence="1">Uncharacterized protein</fullName>
    </submittedName>
</protein>
<evidence type="ECO:0000313" key="2">
    <source>
        <dbReference type="Proteomes" id="UP000001299"/>
    </source>
</evidence>
<evidence type="ECO:0000313" key="1">
    <source>
        <dbReference type="EMBL" id="ADL33045.1"/>
    </source>
</evidence>
<proteinExistence type="predicted"/>
<gene>
    <name evidence="1" type="ordered locus">bpr_I0297</name>
</gene>
<keyword evidence="2" id="KW-1185">Reference proteome</keyword>
<dbReference type="eggNOG" id="COG0826">
    <property type="taxonomic scope" value="Bacteria"/>
</dbReference>
<dbReference type="HOGENOM" id="CLU_917352_0_0_9"/>